<evidence type="ECO:0000313" key="6">
    <source>
        <dbReference type="Proteomes" id="UP000013097"/>
    </source>
</evidence>
<evidence type="ECO:0000256" key="1">
    <source>
        <dbReference type="ARBA" id="ARBA00018672"/>
    </source>
</evidence>
<dbReference type="eggNOG" id="COG0745">
    <property type="taxonomic scope" value="Bacteria"/>
</dbReference>
<dbReference type="HOGENOM" id="CLU_000445_69_9_9"/>
<dbReference type="PATRIC" id="fig|999411.4.peg.61"/>
<dbReference type="Proteomes" id="UP000013097">
    <property type="component" value="Unassembled WGS sequence"/>
</dbReference>
<dbReference type="GO" id="GO:0000160">
    <property type="term" value="P:phosphorelay signal transduction system"/>
    <property type="evidence" value="ECO:0007669"/>
    <property type="project" value="InterPro"/>
</dbReference>
<gene>
    <name evidence="5" type="ORF">HMPREF1092_00064</name>
</gene>
<dbReference type="InterPro" id="IPR001789">
    <property type="entry name" value="Sig_transdc_resp-reg_receiver"/>
</dbReference>
<dbReference type="SUPFAM" id="SSF52172">
    <property type="entry name" value="CheY-like"/>
    <property type="match status" value="1"/>
</dbReference>
<reference evidence="5 6" key="1">
    <citation type="submission" date="2013-01" db="EMBL/GenBank/DDBJ databases">
        <title>The Genome Sequence of Clostridium colicanis 209318.</title>
        <authorList>
            <consortium name="The Broad Institute Genome Sequencing Platform"/>
            <person name="Earl A."/>
            <person name="Ward D."/>
            <person name="Feldgarden M."/>
            <person name="Gevers D."/>
            <person name="Courvalin P."/>
            <person name="Lambert T."/>
            <person name="Walker B."/>
            <person name="Young S.K."/>
            <person name="Zeng Q."/>
            <person name="Gargeya S."/>
            <person name="Fitzgerald M."/>
            <person name="Haas B."/>
            <person name="Abouelleil A."/>
            <person name="Alvarado L."/>
            <person name="Arachchi H.M."/>
            <person name="Berlin A.M."/>
            <person name="Chapman S.B."/>
            <person name="Dewar J."/>
            <person name="Goldberg J."/>
            <person name="Griggs A."/>
            <person name="Gujja S."/>
            <person name="Hansen M."/>
            <person name="Howarth C."/>
            <person name="Imamovic A."/>
            <person name="Larimer J."/>
            <person name="McCowan C."/>
            <person name="Murphy C."/>
            <person name="Neiman D."/>
            <person name="Pearson M."/>
            <person name="Priest M."/>
            <person name="Roberts A."/>
            <person name="Saif S."/>
            <person name="Shea T."/>
            <person name="Sisk P."/>
            <person name="Sykes S."/>
            <person name="Wortman J."/>
            <person name="Nusbaum C."/>
            <person name="Birren B."/>
        </authorList>
    </citation>
    <scope>NUCLEOTIDE SEQUENCE [LARGE SCALE GENOMIC DNA]</scope>
    <source>
        <strain evidence="5 6">209318</strain>
    </source>
</reference>
<keyword evidence="3" id="KW-0597">Phosphoprotein</keyword>
<dbReference type="Gene3D" id="3.40.50.2300">
    <property type="match status" value="1"/>
</dbReference>
<feature type="modified residue" description="4-aspartylphosphate" evidence="3">
    <location>
        <position position="53"/>
    </location>
</feature>
<feature type="domain" description="Response regulatory" evidence="4">
    <location>
        <begin position="4"/>
        <end position="58"/>
    </location>
</feature>
<keyword evidence="6" id="KW-1185">Reference proteome</keyword>
<proteinExistence type="predicted"/>
<dbReference type="RefSeq" id="WP_002596581.1">
    <property type="nucleotide sequence ID" value="NZ_KB850956.1"/>
</dbReference>
<accession>N9XWF7</accession>
<dbReference type="InterPro" id="IPR011006">
    <property type="entry name" value="CheY-like_superfamily"/>
</dbReference>
<dbReference type="PROSITE" id="PS50110">
    <property type="entry name" value="RESPONSE_REGULATORY"/>
    <property type="match status" value="1"/>
</dbReference>
<evidence type="ECO:0000256" key="2">
    <source>
        <dbReference type="ARBA" id="ARBA00024867"/>
    </source>
</evidence>
<name>N9XWF7_9CLOT</name>
<dbReference type="AlphaFoldDB" id="N9XWF7"/>
<protein>
    <recommendedName>
        <fullName evidence="1">Stage 0 sporulation protein A homolog</fullName>
    </recommendedName>
</protein>
<comment type="caution">
    <text evidence="5">The sequence shown here is derived from an EMBL/GenBank/DDBJ whole genome shotgun (WGS) entry which is preliminary data.</text>
</comment>
<sequence length="58" mass="6905">MSGKIFIIEDDEKIRNELTSFLKKYNYNVSFSIDFENILEEVFKESPDIILLDINLPY</sequence>
<dbReference type="Pfam" id="PF00072">
    <property type="entry name" value="Response_reg"/>
    <property type="match status" value="1"/>
</dbReference>
<evidence type="ECO:0000313" key="5">
    <source>
        <dbReference type="EMBL" id="ENZ04043.1"/>
    </source>
</evidence>
<evidence type="ECO:0000259" key="4">
    <source>
        <dbReference type="PROSITE" id="PS50110"/>
    </source>
</evidence>
<organism evidence="5 6">
    <name type="scientific">Clostridium thermobutyricum</name>
    <dbReference type="NCBI Taxonomy" id="29372"/>
    <lineage>
        <taxon>Bacteria</taxon>
        <taxon>Bacillati</taxon>
        <taxon>Bacillota</taxon>
        <taxon>Clostridia</taxon>
        <taxon>Eubacteriales</taxon>
        <taxon>Clostridiaceae</taxon>
        <taxon>Clostridium</taxon>
    </lineage>
</organism>
<evidence type="ECO:0000256" key="3">
    <source>
        <dbReference type="PROSITE-ProRule" id="PRU00169"/>
    </source>
</evidence>
<comment type="function">
    <text evidence="2">May play the central regulatory role in sporulation. It may be an element of the effector pathway responsible for the activation of sporulation genes in response to nutritional stress. Spo0A may act in concert with spo0H (a sigma factor) to control the expression of some genes that are critical to the sporulation process.</text>
</comment>
<dbReference type="EMBL" id="AGYT01000001">
    <property type="protein sequence ID" value="ENZ04043.1"/>
    <property type="molecule type" value="Genomic_DNA"/>
</dbReference>